<evidence type="ECO:0000259" key="2">
    <source>
        <dbReference type="SMART" id="SM00481"/>
    </source>
</evidence>
<gene>
    <name evidence="3" type="ORF">COS11_00410</name>
</gene>
<evidence type="ECO:0000313" key="4">
    <source>
        <dbReference type="Proteomes" id="UP000228886"/>
    </source>
</evidence>
<feature type="transmembrane region" description="Helical" evidence="1">
    <location>
        <begin position="103"/>
        <end position="125"/>
    </location>
</feature>
<name>A0A2M7EAK4_9BACT</name>
<feature type="transmembrane region" description="Helical" evidence="1">
    <location>
        <begin position="389"/>
        <end position="408"/>
    </location>
</feature>
<sequence>MERKRTWYFAIIFIVLLIFFSLPYFPRRLINVASGSLAENVELITPVAAQIFAPFLDFPFYFFNFTEPKLQLSSWLLWLLAIWSVLALIRLKKPGFKKCLRLLRGVIAIIVSFLLFILYLLLFPLPQHRLKSGNPDEVFLDLHSHTIYSHDGIASLEESILWHLNCGFAGWATTEHNRIGAAPVAQEEMLEKNSLDALVIAGVELNFNGTHLNLLGIEKEIDKNQYKNLTDLVEAVHRQRGVVIVPHFWAKKKPPSSLQDLAKAGVDGFEIAGNCSLPLQPELKKEIIALCQKQNLLMVGGSNWHGWGSFCNVWTGFKLHPHLSPPPLRGRIEKGGGRAQKRAILRALREKANSHFRVLALPKKSYSKYHYIFEPFMGSFFYFCSLNDWQRVSWVFWVLLACFSLCSIKDKRKLAIFLWSAISLILALKGISFLNIWQLVSQVNNILPLVSKGLFLMAGLTALLALTDIKKR</sequence>
<dbReference type="Proteomes" id="UP000228886">
    <property type="component" value="Unassembled WGS sequence"/>
</dbReference>
<evidence type="ECO:0000256" key="1">
    <source>
        <dbReference type="SAM" id="Phobius"/>
    </source>
</evidence>
<organism evidence="3 4">
    <name type="scientific">bacterium (Candidatus Ratteibacteria) CG01_land_8_20_14_3_00_40_19</name>
    <dbReference type="NCBI Taxonomy" id="2014290"/>
    <lineage>
        <taxon>Bacteria</taxon>
        <taxon>Candidatus Ratteibacteria</taxon>
    </lineage>
</organism>
<keyword evidence="1" id="KW-0812">Transmembrane</keyword>
<feature type="transmembrane region" description="Helical" evidence="1">
    <location>
        <begin position="415"/>
        <end position="440"/>
    </location>
</feature>
<dbReference type="SUPFAM" id="SSF89550">
    <property type="entry name" value="PHP domain-like"/>
    <property type="match status" value="1"/>
</dbReference>
<feature type="transmembrane region" description="Helical" evidence="1">
    <location>
        <begin position="446"/>
        <end position="466"/>
    </location>
</feature>
<dbReference type="Pfam" id="PF02811">
    <property type="entry name" value="PHP"/>
    <property type="match status" value="1"/>
</dbReference>
<dbReference type="InterPro" id="IPR052018">
    <property type="entry name" value="PHP_domain"/>
</dbReference>
<dbReference type="GO" id="GO:0004534">
    <property type="term" value="F:5'-3' RNA exonuclease activity"/>
    <property type="evidence" value="ECO:0007669"/>
    <property type="project" value="TreeGrafter"/>
</dbReference>
<comment type="caution">
    <text evidence="3">The sequence shown here is derived from an EMBL/GenBank/DDBJ whole genome shotgun (WGS) entry which is preliminary data.</text>
</comment>
<dbReference type="GO" id="GO:0035312">
    <property type="term" value="F:5'-3' DNA exonuclease activity"/>
    <property type="evidence" value="ECO:0007669"/>
    <property type="project" value="TreeGrafter"/>
</dbReference>
<reference evidence="4" key="1">
    <citation type="submission" date="2017-09" db="EMBL/GenBank/DDBJ databases">
        <title>Depth-based differentiation of microbial function through sediment-hosted aquifers and enrichment of novel symbionts in the deep terrestrial subsurface.</title>
        <authorList>
            <person name="Probst A.J."/>
            <person name="Ladd B."/>
            <person name="Jarett J.K."/>
            <person name="Geller-Mcgrath D.E."/>
            <person name="Sieber C.M.K."/>
            <person name="Emerson J.B."/>
            <person name="Anantharaman K."/>
            <person name="Thomas B.C."/>
            <person name="Malmstrom R."/>
            <person name="Stieglmeier M."/>
            <person name="Klingl A."/>
            <person name="Woyke T."/>
            <person name="Ryan C.M."/>
            <person name="Banfield J.F."/>
        </authorList>
    </citation>
    <scope>NUCLEOTIDE SEQUENCE [LARGE SCALE GENOMIC DNA]</scope>
</reference>
<dbReference type="Gene3D" id="3.20.20.140">
    <property type="entry name" value="Metal-dependent hydrolases"/>
    <property type="match status" value="1"/>
</dbReference>
<feature type="transmembrane region" description="Helical" evidence="1">
    <location>
        <begin position="7"/>
        <end position="25"/>
    </location>
</feature>
<dbReference type="PANTHER" id="PTHR42924">
    <property type="entry name" value="EXONUCLEASE"/>
    <property type="match status" value="1"/>
</dbReference>
<dbReference type="InterPro" id="IPR016195">
    <property type="entry name" value="Pol/histidinol_Pase-like"/>
</dbReference>
<feature type="domain" description="Polymerase/histidinol phosphatase N-terminal" evidence="2">
    <location>
        <begin position="140"/>
        <end position="209"/>
    </location>
</feature>
<dbReference type="SMART" id="SM00481">
    <property type="entry name" value="POLIIIAc"/>
    <property type="match status" value="1"/>
</dbReference>
<evidence type="ECO:0000313" key="3">
    <source>
        <dbReference type="EMBL" id="PIV64776.1"/>
    </source>
</evidence>
<protein>
    <recommendedName>
        <fullName evidence="2">Polymerase/histidinol phosphatase N-terminal domain-containing protein</fullName>
    </recommendedName>
</protein>
<dbReference type="InterPro" id="IPR003141">
    <property type="entry name" value="Pol/His_phosphatase_N"/>
</dbReference>
<dbReference type="InterPro" id="IPR004013">
    <property type="entry name" value="PHP_dom"/>
</dbReference>
<proteinExistence type="predicted"/>
<feature type="transmembrane region" description="Helical" evidence="1">
    <location>
        <begin position="72"/>
        <end position="91"/>
    </location>
</feature>
<dbReference type="EMBL" id="PETL01000023">
    <property type="protein sequence ID" value="PIV64776.1"/>
    <property type="molecule type" value="Genomic_DNA"/>
</dbReference>
<dbReference type="AlphaFoldDB" id="A0A2M7EAK4"/>
<accession>A0A2M7EAK4</accession>
<dbReference type="PANTHER" id="PTHR42924:SF3">
    <property type="entry name" value="POLYMERASE_HISTIDINOL PHOSPHATASE N-TERMINAL DOMAIN-CONTAINING PROTEIN"/>
    <property type="match status" value="1"/>
</dbReference>
<keyword evidence="1" id="KW-0472">Membrane</keyword>
<keyword evidence="1" id="KW-1133">Transmembrane helix</keyword>